<dbReference type="GO" id="GO:0016779">
    <property type="term" value="F:nucleotidyltransferase activity"/>
    <property type="evidence" value="ECO:0007669"/>
    <property type="project" value="UniProtKB-KW"/>
</dbReference>
<dbReference type="NCBIfam" id="NF004281">
    <property type="entry name" value="PRK05690.1"/>
    <property type="match status" value="1"/>
</dbReference>
<keyword evidence="6" id="KW-1185">Reference proteome</keyword>
<organism evidence="5 6">
    <name type="scientific">Pelotomaculum isophthalicicum JI</name>
    <dbReference type="NCBI Taxonomy" id="947010"/>
    <lineage>
        <taxon>Bacteria</taxon>
        <taxon>Bacillati</taxon>
        <taxon>Bacillota</taxon>
        <taxon>Clostridia</taxon>
        <taxon>Eubacteriales</taxon>
        <taxon>Desulfotomaculaceae</taxon>
        <taxon>Pelotomaculum</taxon>
    </lineage>
</organism>
<dbReference type="InterPro" id="IPR035985">
    <property type="entry name" value="Ubiquitin-activating_enz"/>
</dbReference>
<evidence type="ECO:0000313" key="5">
    <source>
        <dbReference type="EMBL" id="MDF9407662.1"/>
    </source>
</evidence>
<accession>A0A9X4JVM7</accession>
<evidence type="ECO:0000256" key="1">
    <source>
        <dbReference type="ARBA" id="ARBA00022679"/>
    </source>
</evidence>
<feature type="domain" description="THIF-type NAD/FAD binding fold" evidence="4">
    <location>
        <begin position="11"/>
        <end position="246"/>
    </location>
</feature>
<dbReference type="GO" id="GO:0005524">
    <property type="term" value="F:ATP binding"/>
    <property type="evidence" value="ECO:0007669"/>
    <property type="project" value="UniProtKB-KW"/>
</dbReference>
<dbReference type="GO" id="GO:0008641">
    <property type="term" value="F:ubiquitin-like modifier activating enzyme activity"/>
    <property type="evidence" value="ECO:0007669"/>
    <property type="project" value="InterPro"/>
</dbReference>
<dbReference type="RefSeq" id="WP_277443011.1">
    <property type="nucleotide sequence ID" value="NZ_JAKOAV010000006.1"/>
</dbReference>
<dbReference type="GO" id="GO:0008146">
    <property type="term" value="F:sulfotransferase activity"/>
    <property type="evidence" value="ECO:0007669"/>
    <property type="project" value="TreeGrafter"/>
</dbReference>
<dbReference type="GO" id="GO:0004792">
    <property type="term" value="F:thiosulfate-cyanide sulfurtransferase activity"/>
    <property type="evidence" value="ECO:0007669"/>
    <property type="project" value="TreeGrafter"/>
</dbReference>
<reference evidence="5" key="1">
    <citation type="submission" date="2022-02" db="EMBL/GenBank/DDBJ databases">
        <authorList>
            <person name="Leng L."/>
        </authorList>
    </citation>
    <scope>NUCLEOTIDE SEQUENCE</scope>
    <source>
        <strain evidence="5">JI</strain>
    </source>
</reference>
<dbReference type="CDD" id="cd00757">
    <property type="entry name" value="ThiF_MoeB_HesA_family"/>
    <property type="match status" value="1"/>
</dbReference>
<keyword evidence="3" id="KW-0067">ATP-binding</keyword>
<dbReference type="PANTHER" id="PTHR10953:SF102">
    <property type="entry name" value="ADENYLYLTRANSFERASE AND SULFURTRANSFERASE MOCS3"/>
    <property type="match status" value="1"/>
</dbReference>
<comment type="caution">
    <text evidence="5">The sequence shown here is derived from an EMBL/GenBank/DDBJ whole genome shotgun (WGS) entry which is preliminary data.</text>
</comment>
<dbReference type="AlphaFoldDB" id="A0A9X4JVM7"/>
<dbReference type="Gene3D" id="3.40.50.720">
    <property type="entry name" value="NAD(P)-binding Rossmann-like Domain"/>
    <property type="match status" value="1"/>
</dbReference>
<evidence type="ECO:0000259" key="4">
    <source>
        <dbReference type="Pfam" id="PF00899"/>
    </source>
</evidence>
<dbReference type="GO" id="GO:0005829">
    <property type="term" value="C:cytosol"/>
    <property type="evidence" value="ECO:0007669"/>
    <property type="project" value="TreeGrafter"/>
</dbReference>
<dbReference type="FunFam" id="3.40.50.720:FF:000033">
    <property type="entry name" value="Adenylyltransferase and sulfurtransferase MOCS3"/>
    <property type="match status" value="1"/>
</dbReference>
<dbReference type="PANTHER" id="PTHR10953">
    <property type="entry name" value="UBIQUITIN-ACTIVATING ENZYME E1"/>
    <property type="match status" value="1"/>
</dbReference>
<dbReference type="InterPro" id="IPR045886">
    <property type="entry name" value="ThiF/MoeB/HesA"/>
</dbReference>
<sequence length="273" mass="29246">MDFTEEQIVRYSRQIVLPEVGGIGQKKINDGRVLIAGAGGLGSPAAYYLAAAGVGTIGIIDCDAVDLSNLQRQILHTTKDIGKPKVDSAKEKLNALNPDCNVVPHWEKLTAQNINEIIRDYDVIVDGVDNFPTRYLVNDACVMAGKIFVHGGVLGFTGQTFTVIPGKGPCLRCILREPPPPGSVPSCSEAGVLGVLAGTIGIIQATEVLKYLLGKGDLLVGRLIAYNALDMKFKEIQVRRDPDCPVCGDNPTITGLTDDDLPGCAVKERRESY</sequence>
<dbReference type="SUPFAM" id="SSF69572">
    <property type="entry name" value="Activating enzymes of the ubiquitin-like proteins"/>
    <property type="match status" value="1"/>
</dbReference>
<dbReference type="Proteomes" id="UP001154312">
    <property type="component" value="Unassembled WGS sequence"/>
</dbReference>
<evidence type="ECO:0000256" key="3">
    <source>
        <dbReference type="ARBA" id="ARBA00022840"/>
    </source>
</evidence>
<keyword evidence="5" id="KW-0548">Nucleotidyltransferase</keyword>
<dbReference type="InterPro" id="IPR000594">
    <property type="entry name" value="ThiF_NAD_FAD-bd"/>
</dbReference>
<evidence type="ECO:0000256" key="2">
    <source>
        <dbReference type="ARBA" id="ARBA00022741"/>
    </source>
</evidence>
<protein>
    <submittedName>
        <fullName evidence="5">Molybdopterin-synthase adenylyltransferase MoeB</fullName>
    </submittedName>
</protein>
<dbReference type="Pfam" id="PF00899">
    <property type="entry name" value="ThiF"/>
    <property type="match status" value="1"/>
</dbReference>
<keyword evidence="2" id="KW-0547">Nucleotide-binding</keyword>
<gene>
    <name evidence="5" type="primary">moeB</name>
    <name evidence="5" type="ORF">L7E55_04690</name>
</gene>
<evidence type="ECO:0000313" key="6">
    <source>
        <dbReference type="Proteomes" id="UP001154312"/>
    </source>
</evidence>
<dbReference type="EMBL" id="JAKOAV010000006">
    <property type="protein sequence ID" value="MDF9407662.1"/>
    <property type="molecule type" value="Genomic_DNA"/>
</dbReference>
<proteinExistence type="predicted"/>
<name>A0A9X4JVM7_9FIRM</name>
<keyword evidence="1" id="KW-0808">Transferase</keyword>